<keyword evidence="1" id="KW-0472">Membrane</keyword>
<dbReference type="Proteomes" id="UP000178348">
    <property type="component" value="Unassembled WGS sequence"/>
</dbReference>
<protein>
    <recommendedName>
        <fullName evidence="2">Schlafen AlbA-2 domain-containing protein</fullName>
    </recommendedName>
</protein>
<keyword evidence="1" id="KW-1133">Transmembrane helix</keyword>
<organism evidence="3 4">
    <name type="scientific">Candidatus Liptonbacteria bacterium RIFCSPLOWO2_01_FULL_53_13</name>
    <dbReference type="NCBI Taxonomy" id="1798651"/>
    <lineage>
        <taxon>Bacteria</taxon>
        <taxon>Candidatus Liptoniibacteriota</taxon>
    </lineage>
</organism>
<evidence type="ECO:0000259" key="2">
    <source>
        <dbReference type="Pfam" id="PF04326"/>
    </source>
</evidence>
<comment type="caution">
    <text evidence="3">The sequence shown here is derived from an EMBL/GenBank/DDBJ whole genome shotgun (WGS) entry which is preliminary data.</text>
</comment>
<dbReference type="Pfam" id="PF04326">
    <property type="entry name" value="SLFN_AlbA_2"/>
    <property type="match status" value="1"/>
</dbReference>
<feature type="transmembrane region" description="Helical" evidence="1">
    <location>
        <begin position="12"/>
        <end position="36"/>
    </location>
</feature>
<dbReference type="Gene3D" id="3.30.950.30">
    <property type="entry name" value="Schlafen, AAA domain"/>
    <property type="match status" value="1"/>
</dbReference>
<evidence type="ECO:0000313" key="3">
    <source>
        <dbReference type="EMBL" id="OGZ01744.1"/>
    </source>
</evidence>
<reference evidence="3 4" key="1">
    <citation type="journal article" date="2016" name="Nat. Commun.">
        <title>Thousands of microbial genomes shed light on interconnected biogeochemical processes in an aquifer system.</title>
        <authorList>
            <person name="Anantharaman K."/>
            <person name="Brown C.T."/>
            <person name="Hug L.A."/>
            <person name="Sharon I."/>
            <person name="Castelle C.J."/>
            <person name="Probst A.J."/>
            <person name="Thomas B.C."/>
            <person name="Singh A."/>
            <person name="Wilkins M.J."/>
            <person name="Karaoz U."/>
            <person name="Brodie E.L."/>
            <person name="Williams K.H."/>
            <person name="Hubbard S.S."/>
            <person name="Banfield J.F."/>
        </authorList>
    </citation>
    <scope>NUCLEOTIDE SEQUENCE [LARGE SCALE GENOMIC DNA]</scope>
</reference>
<dbReference type="PANTHER" id="PTHR30595">
    <property type="entry name" value="GLPR-RELATED TRANSCRIPTIONAL REPRESSOR"/>
    <property type="match status" value="1"/>
</dbReference>
<feature type="transmembrane region" description="Helical" evidence="1">
    <location>
        <begin position="56"/>
        <end position="75"/>
    </location>
</feature>
<keyword evidence="1" id="KW-0812">Transmembrane</keyword>
<dbReference type="EMBL" id="MHLB01000032">
    <property type="protein sequence ID" value="OGZ01744.1"/>
    <property type="molecule type" value="Genomic_DNA"/>
</dbReference>
<gene>
    <name evidence="3" type="ORF">A2946_01915</name>
</gene>
<name>A0A1G2CK12_9BACT</name>
<sequence>MLGELTIRRSPAVLLWKFAAVEAAAFLLYLIATLFGNAKYELYVQLSFSDFLSYQVAKMLFLSLVQFGLTVYAFLSWYYEEYIVHPGTITHAYGIVRRRERTAAIGRSTAFAIATSPFGKLFRFGSLYVKNGTPPFVLADISRPEKVLKLIRGEFLPAQSFSHVPDIRALLAQDEHDRLEFKSSLRFDYQAGNVSREIEKAAMKTIAAFLNSRGGYLVVGVSDARAPLGLKSDYQTLQRKDSDGFENHLTQSFNHMIGPEFRNLIKLWFHDVEGKDVCVIETLPSPRPVYLKIDNNEYFYMRTGNISTSLKLSEIESYSHSRWPVQG</sequence>
<accession>A0A1G2CK12</accession>
<dbReference type="AlphaFoldDB" id="A0A1G2CK12"/>
<evidence type="ECO:0000256" key="1">
    <source>
        <dbReference type="SAM" id="Phobius"/>
    </source>
</evidence>
<dbReference type="InterPro" id="IPR007421">
    <property type="entry name" value="Schlafen_AlbA_2_dom"/>
</dbReference>
<evidence type="ECO:0000313" key="4">
    <source>
        <dbReference type="Proteomes" id="UP000178348"/>
    </source>
</evidence>
<proteinExistence type="predicted"/>
<dbReference type="PANTHER" id="PTHR30595:SF6">
    <property type="entry name" value="SCHLAFEN ALBA-2 DOMAIN-CONTAINING PROTEIN"/>
    <property type="match status" value="1"/>
</dbReference>
<dbReference type="InterPro" id="IPR038461">
    <property type="entry name" value="Schlafen_AlbA_2_dom_sf"/>
</dbReference>
<feature type="domain" description="Schlafen AlbA-2" evidence="2">
    <location>
        <begin position="175"/>
        <end position="308"/>
    </location>
</feature>